<accession>A0A402C629</accession>
<dbReference type="RefSeq" id="WP_124391484.1">
    <property type="nucleotide sequence ID" value="NZ_BHYM01000023.1"/>
</dbReference>
<evidence type="ECO:0000259" key="1">
    <source>
        <dbReference type="Pfam" id="PF12680"/>
    </source>
</evidence>
<dbReference type="Gene3D" id="3.10.450.50">
    <property type="match status" value="1"/>
</dbReference>
<dbReference type="SUPFAM" id="SSF54427">
    <property type="entry name" value="NTF2-like"/>
    <property type="match status" value="1"/>
</dbReference>
<dbReference type="OrthoDB" id="5176305at2"/>
<comment type="caution">
    <text evidence="2">The sequence shown here is derived from an EMBL/GenBank/DDBJ whole genome shotgun (WGS) entry which is preliminary data.</text>
</comment>
<evidence type="ECO:0000313" key="2">
    <source>
        <dbReference type="EMBL" id="GCE39018.1"/>
    </source>
</evidence>
<dbReference type="InterPro" id="IPR032710">
    <property type="entry name" value="NTF2-like_dom_sf"/>
</dbReference>
<dbReference type="EMBL" id="BHYM01000023">
    <property type="protein sequence ID" value="GCE39018.1"/>
    <property type="molecule type" value="Genomic_DNA"/>
</dbReference>
<protein>
    <recommendedName>
        <fullName evidence="1">SnoaL-like domain-containing protein</fullName>
    </recommendedName>
</protein>
<dbReference type="Proteomes" id="UP000287519">
    <property type="component" value="Unassembled WGS sequence"/>
</dbReference>
<keyword evidence="3" id="KW-1185">Reference proteome</keyword>
<dbReference type="InterPro" id="IPR037401">
    <property type="entry name" value="SnoaL-like"/>
</dbReference>
<proteinExistence type="predicted"/>
<dbReference type="Pfam" id="PF12680">
    <property type="entry name" value="SnoaL_2"/>
    <property type="match status" value="1"/>
</dbReference>
<feature type="domain" description="SnoaL-like" evidence="1">
    <location>
        <begin position="9"/>
        <end position="108"/>
    </location>
</feature>
<gene>
    <name evidence="2" type="ORF">Rhow_002542</name>
</gene>
<sequence length="117" mass="13331">MTSNAEITQKFTAAQNARDADAIAALLAEDAHFESARLPIAADGRANVTQSLTDWLDAHTEYELKTIREFYAGDEGYNEWRFTAMKDGEPIETHGVDYYRFKDGLIVEKNSFRKFLF</sequence>
<evidence type="ECO:0000313" key="3">
    <source>
        <dbReference type="Proteomes" id="UP000287519"/>
    </source>
</evidence>
<name>A0A402C629_RHOWR</name>
<reference evidence="2 3" key="1">
    <citation type="submission" date="2018-11" db="EMBL/GenBank/DDBJ databases">
        <title>Microbial catabolism of amino acid.</title>
        <authorList>
            <person name="Hibi M."/>
            <person name="Ogawa J."/>
        </authorList>
    </citation>
    <scope>NUCLEOTIDE SEQUENCE [LARGE SCALE GENOMIC DNA]</scope>
    <source>
        <strain evidence="2 3">C31-06</strain>
    </source>
</reference>
<dbReference type="AlphaFoldDB" id="A0A402C629"/>
<organism evidence="2 3">
    <name type="scientific">Rhodococcus wratislaviensis</name>
    <name type="common">Tsukamurella wratislaviensis</name>
    <dbReference type="NCBI Taxonomy" id="44752"/>
    <lineage>
        <taxon>Bacteria</taxon>
        <taxon>Bacillati</taxon>
        <taxon>Actinomycetota</taxon>
        <taxon>Actinomycetes</taxon>
        <taxon>Mycobacteriales</taxon>
        <taxon>Nocardiaceae</taxon>
        <taxon>Rhodococcus</taxon>
    </lineage>
</organism>